<dbReference type="InterPro" id="IPR044670">
    <property type="entry name" value="SOFL"/>
</dbReference>
<organism evidence="8 9">
    <name type="scientific">Quercus lobata</name>
    <name type="common">Valley oak</name>
    <dbReference type="NCBI Taxonomy" id="97700"/>
    <lineage>
        <taxon>Eukaryota</taxon>
        <taxon>Viridiplantae</taxon>
        <taxon>Streptophyta</taxon>
        <taxon>Embryophyta</taxon>
        <taxon>Tracheophyta</taxon>
        <taxon>Spermatophyta</taxon>
        <taxon>Magnoliopsida</taxon>
        <taxon>eudicotyledons</taxon>
        <taxon>Gunneridae</taxon>
        <taxon>Pentapetalae</taxon>
        <taxon>rosids</taxon>
        <taxon>fabids</taxon>
        <taxon>Fagales</taxon>
        <taxon>Fagaceae</taxon>
        <taxon>Quercus</taxon>
    </lineage>
</organism>
<evidence type="ECO:0000256" key="5">
    <source>
        <dbReference type="ARBA" id="ARBA00023242"/>
    </source>
</evidence>
<dbReference type="GO" id="GO:0009691">
    <property type="term" value="P:cytokinin biosynthetic process"/>
    <property type="evidence" value="ECO:0007669"/>
    <property type="project" value="UniProtKB-KW"/>
</dbReference>
<dbReference type="PANTHER" id="PTHR33347">
    <property type="entry name" value="OSJNBA0091C07.3 PROTEIN"/>
    <property type="match status" value="1"/>
</dbReference>
<keyword evidence="9" id="KW-1185">Reference proteome</keyword>
<evidence type="ECO:0000313" key="8">
    <source>
        <dbReference type="EnsemblPlants" id="QL93p0154_0003:mrna"/>
    </source>
</evidence>
<feature type="region of interest" description="Disordered" evidence="7">
    <location>
        <begin position="32"/>
        <end position="121"/>
    </location>
</feature>
<dbReference type="PANTHER" id="PTHR33347:SF34">
    <property type="entry name" value="PROTEIN SOB FIVE-LIKE 6"/>
    <property type="match status" value="1"/>
</dbReference>
<name>A0A7N2N7K2_QUELO</name>
<dbReference type="OMA" id="CNSGCES"/>
<keyword evidence="5" id="KW-0539">Nucleus</keyword>
<evidence type="ECO:0000313" key="9">
    <source>
        <dbReference type="Proteomes" id="UP000594261"/>
    </source>
</evidence>
<evidence type="ECO:0000256" key="1">
    <source>
        <dbReference type="ARBA" id="ARBA00004496"/>
    </source>
</evidence>
<reference evidence="8" key="1">
    <citation type="submission" date="2021-01" db="UniProtKB">
        <authorList>
            <consortium name="EnsemblPlants"/>
        </authorList>
    </citation>
    <scope>IDENTIFICATION</scope>
</reference>
<feature type="compositionally biased region" description="Low complexity" evidence="7">
    <location>
        <begin position="78"/>
        <end position="87"/>
    </location>
</feature>
<dbReference type="AlphaFoldDB" id="A0A7N2N7K2"/>
<dbReference type="Proteomes" id="UP000594261">
    <property type="component" value="Unassembled WGS sequence"/>
</dbReference>
<dbReference type="GO" id="GO:0005737">
    <property type="term" value="C:cytoplasm"/>
    <property type="evidence" value="ECO:0007669"/>
    <property type="project" value="UniProtKB-SubCell"/>
</dbReference>
<feature type="compositionally biased region" description="Basic residues" evidence="7">
    <location>
        <begin position="88"/>
        <end position="104"/>
    </location>
</feature>
<comment type="subcellular location">
    <subcellularLocation>
        <location evidence="1">Cytoplasm</location>
    </subcellularLocation>
</comment>
<feature type="compositionally biased region" description="Polar residues" evidence="7">
    <location>
        <begin position="107"/>
        <end position="121"/>
    </location>
</feature>
<keyword evidence="4" id="KW-0932">Cytokinin signaling pathway</keyword>
<sequence>MDISASQWSGSGCESGWTQYLDHSSLSEYQLNRVGGTDDYGGKGARIHEQEEDLSLVSDASSGPSYYHEDDEDDNGCSYSSSASKLAGKSKNKKKAKEHSRHERGRQSNLDDTASSPALSYPKATSGSDFLIILQDDTARFRNEDSMDNLMNFSQGFSATQFEGKSAFKKRFGFFKSSSGEKPASEKPGGSICVVFMEEIENDTSFVSAAAVALDRERMRSEGC</sequence>
<protein>
    <submittedName>
        <fullName evidence="8">Uncharacterized protein</fullName>
    </submittedName>
</protein>
<evidence type="ECO:0000256" key="4">
    <source>
        <dbReference type="ARBA" id="ARBA00022864"/>
    </source>
</evidence>
<dbReference type="EnsemblPlants" id="QL93p0154_0003:mrna">
    <property type="protein sequence ID" value="QL93p0154_0003:mrna"/>
    <property type="gene ID" value="QL93p0154_0003"/>
</dbReference>
<accession>A0A7N2N7K2</accession>
<evidence type="ECO:0000256" key="2">
    <source>
        <dbReference type="ARBA" id="ARBA00022490"/>
    </source>
</evidence>
<dbReference type="InParanoid" id="A0A7N2N7K2"/>
<keyword evidence="2" id="KW-0963">Cytoplasm</keyword>
<evidence type="ECO:0000256" key="7">
    <source>
        <dbReference type="SAM" id="MobiDB-lite"/>
    </source>
</evidence>
<evidence type="ECO:0000256" key="6">
    <source>
        <dbReference type="ARBA" id="ARBA00024199"/>
    </source>
</evidence>
<dbReference type="Gramene" id="QL93p0154_0003:mrna">
    <property type="protein sequence ID" value="QL93p0154_0003:mrna"/>
    <property type="gene ID" value="QL93p0154_0003"/>
</dbReference>
<comment type="similarity">
    <text evidence="6">Belongs to the SOFL plant protein family.</text>
</comment>
<proteinExistence type="inferred from homology"/>
<keyword evidence="3" id="KW-0203">Cytokinin biosynthesis</keyword>
<evidence type="ECO:0000256" key="3">
    <source>
        <dbReference type="ARBA" id="ARBA00022712"/>
    </source>
</evidence>
<dbReference type="GO" id="GO:0009736">
    <property type="term" value="P:cytokinin-activated signaling pathway"/>
    <property type="evidence" value="ECO:0007669"/>
    <property type="project" value="UniProtKB-KW"/>
</dbReference>